<dbReference type="Proteomes" id="UP000243200">
    <property type="component" value="Unassembled WGS sequence"/>
</dbReference>
<reference evidence="2 3" key="1">
    <citation type="submission" date="2016-06" db="EMBL/GenBank/DDBJ databases">
        <authorList>
            <consortium name="Pathogen Informatics"/>
        </authorList>
    </citation>
    <scope>NUCLEOTIDE SEQUENCE [LARGE SCALE GENOMIC DNA]</scope>
</reference>
<dbReference type="VEuPathDB" id="PlasmoDB:POWCR01_000106400"/>
<organism evidence="2 3">
    <name type="scientific">Plasmodium ovale</name>
    <name type="common">malaria parasite P. ovale</name>
    <dbReference type="NCBI Taxonomy" id="36330"/>
    <lineage>
        <taxon>Eukaryota</taxon>
        <taxon>Sar</taxon>
        <taxon>Alveolata</taxon>
        <taxon>Apicomplexa</taxon>
        <taxon>Aconoidasida</taxon>
        <taxon>Haemosporida</taxon>
        <taxon>Plasmodiidae</taxon>
        <taxon>Plasmodium</taxon>
        <taxon>Plasmodium (Plasmodium)</taxon>
    </lineage>
</organism>
<proteinExistence type="predicted"/>
<evidence type="ECO:0000313" key="2">
    <source>
        <dbReference type="EMBL" id="SBT73336.1"/>
    </source>
</evidence>
<dbReference type="OrthoDB" id="376913at2759"/>
<sequence length="117" mass="13373">MKIAFFIVVILALLNCNAHGKSKLKKKGKKGKKNLTMGGDFLGDITPFPNSVYNLHVDLNTNYELNNVFVNGNEKVNKALFLMYKEHSHTVNELQDIMSLRQKLIDQLINEIKKLKK</sequence>
<evidence type="ECO:0000256" key="1">
    <source>
        <dbReference type="SAM" id="SignalP"/>
    </source>
</evidence>
<gene>
    <name evidence="2" type="primary">PowCR01_000106400</name>
    <name evidence="2" type="ORF">POWCR01_000106400</name>
</gene>
<feature type="signal peptide" evidence="1">
    <location>
        <begin position="1"/>
        <end position="20"/>
    </location>
</feature>
<evidence type="ECO:0000313" key="3">
    <source>
        <dbReference type="Proteomes" id="UP000243200"/>
    </source>
</evidence>
<name>A0A1C3KHR6_PLAOA</name>
<dbReference type="EMBL" id="FLRJ01000336">
    <property type="protein sequence ID" value="SBT73336.1"/>
    <property type="molecule type" value="Genomic_DNA"/>
</dbReference>
<accession>A0A1C3KHR6</accession>
<protein>
    <submittedName>
        <fullName evidence="2">Uncharacterized protein</fullName>
    </submittedName>
</protein>
<keyword evidence="1" id="KW-0732">Signal</keyword>
<dbReference type="VEuPathDB" id="PlasmoDB:PocGH01_10030500"/>
<feature type="chain" id="PRO_5008677783" evidence="1">
    <location>
        <begin position="21"/>
        <end position="117"/>
    </location>
</feature>
<dbReference type="AlphaFoldDB" id="A0A1C3KHR6"/>